<proteinExistence type="predicted"/>
<evidence type="ECO:0000259" key="1">
    <source>
        <dbReference type="SMART" id="SM00065"/>
    </source>
</evidence>
<accession>A0ABU5RVM6</accession>
<organism evidence="2 3">
    <name type="scientific">Cyanobium gracile UHCC 0139</name>
    <dbReference type="NCBI Taxonomy" id="3110308"/>
    <lineage>
        <taxon>Bacteria</taxon>
        <taxon>Bacillati</taxon>
        <taxon>Cyanobacteriota</taxon>
        <taxon>Cyanophyceae</taxon>
        <taxon>Synechococcales</taxon>
        <taxon>Prochlorococcaceae</taxon>
        <taxon>Cyanobium</taxon>
    </lineage>
</organism>
<dbReference type="InterPro" id="IPR003018">
    <property type="entry name" value="GAF"/>
</dbReference>
<comment type="caution">
    <text evidence="2">The sequence shown here is derived from an EMBL/GenBank/DDBJ whole genome shotgun (WGS) entry which is preliminary data.</text>
</comment>
<keyword evidence="3" id="KW-1185">Reference proteome</keyword>
<evidence type="ECO:0000313" key="3">
    <source>
        <dbReference type="Proteomes" id="UP001304461"/>
    </source>
</evidence>
<dbReference type="Proteomes" id="UP001304461">
    <property type="component" value="Unassembled WGS sequence"/>
</dbReference>
<dbReference type="PANTHER" id="PTHR43102">
    <property type="entry name" value="SLR1143 PROTEIN"/>
    <property type="match status" value="1"/>
</dbReference>
<dbReference type="PANTHER" id="PTHR43102:SF2">
    <property type="entry name" value="GAF DOMAIN-CONTAINING PROTEIN"/>
    <property type="match status" value="1"/>
</dbReference>
<dbReference type="RefSeq" id="WP_323305808.1">
    <property type="nucleotide sequence ID" value="NZ_JAYGHX010000006.1"/>
</dbReference>
<feature type="domain" description="GAF" evidence="1">
    <location>
        <begin position="25"/>
        <end position="167"/>
    </location>
</feature>
<dbReference type="Gene3D" id="3.30.450.40">
    <property type="match status" value="1"/>
</dbReference>
<dbReference type="SUPFAM" id="SSF55781">
    <property type="entry name" value="GAF domain-like"/>
    <property type="match status" value="1"/>
</dbReference>
<reference evidence="2 3" key="1">
    <citation type="submission" date="2023-12" db="EMBL/GenBank/DDBJ databases">
        <title>Baltic Sea Cyanobacteria.</title>
        <authorList>
            <person name="Delbaje E."/>
            <person name="Fewer D.P."/>
            <person name="Shishido T.K."/>
        </authorList>
    </citation>
    <scope>NUCLEOTIDE SEQUENCE [LARGE SCALE GENOMIC DNA]</scope>
    <source>
        <strain evidence="2 3">UHCC 0139</strain>
    </source>
</reference>
<dbReference type="InterPro" id="IPR029016">
    <property type="entry name" value="GAF-like_dom_sf"/>
</dbReference>
<sequence length="241" mass="26798">MRANVAPREAARLEALNDYRILDTESEQSYDDITFLAAQLCEAPIALISLVDADRQWFKSRVGLAASETSRDVSFCAHAILGDQTLVVRDAREDERFRDNPLVCSEPNIVFYLGVPLCTPSGAKIGTLCVIDQRPRELSDLQIRSLETLAHQVVLQLELKRISDRLAAALERIEVMETLIPICSYCKGIRNDQGYWQTVESFIKSHDNVEFSHGVCNACMARYFPEVAPLPEGASADGAHG</sequence>
<evidence type="ECO:0000313" key="2">
    <source>
        <dbReference type="EMBL" id="MEA5391823.1"/>
    </source>
</evidence>
<dbReference type="EMBL" id="JAYGHX010000006">
    <property type="protein sequence ID" value="MEA5391823.1"/>
    <property type="molecule type" value="Genomic_DNA"/>
</dbReference>
<name>A0ABU5RVM6_9CYAN</name>
<protein>
    <submittedName>
        <fullName evidence="2">GAF domain-containing protein</fullName>
    </submittedName>
</protein>
<dbReference type="Pfam" id="PF01590">
    <property type="entry name" value="GAF"/>
    <property type="match status" value="1"/>
</dbReference>
<dbReference type="SMART" id="SM00065">
    <property type="entry name" value="GAF"/>
    <property type="match status" value="1"/>
</dbReference>
<gene>
    <name evidence="2" type="ORF">VB738_11205</name>
</gene>